<dbReference type="AlphaFoldDB" id="A0A914HM72"/>
<evidence type="ECO:0000313" key="3">
    <source>
        <dbReference type="WBParaSite" id="Gr19_v10_g2428.t1"/>
    </source>
</evidence>
<name>A0A914HM72_GLORO</name>
<feature type="compositionally biased region" description="Polar residues" evidence="1">
    <location>
        <begin position="1"/>
        <end position="11"/>
    </location>
</feature>
<accession>A0A914HM72</accession>
<feature type="compositionally biased region" description="Basic and acidic residues" evidence="1">
    <location>
        <begin position="45"/>
        <end position="65"/>
    </location>
</feature>
<proteinExistence type="predicted"/>
<keyword evidence="2" id="KW-1185">Reference proteome</keyword>
<sequence>MSFSKASSIEMSSLPTTVTSSPPKFGESKWLNKRKRPVDGVTEFPEEKATPLVKDEATTDLEKQESVPSPSTKRRKVEDRELWKLMKGKYMLAFYLCSDDWQKLYNRKDKVVRQANGQFSASFEMCEDCAWANCRSADYIAPPKNKQKNGGQ</sequence>
<dbReference type="Proteomes" id="UP000887572">
    <property type="component" value="Unplaced"/>
</dbReference>
<organism evidence="2 3">
    <name type="scientific">Globodera rostochiensis</name>
    <name type="common">Golden nematode worm</name>
    <name type="synonym">Heterodera rostochiensis</name>
    <dbReference type="NCBI Taxonomy" id="31243"/>
    <lineage>
        <taxon>Eukaryota</taxon>
        <taxon>Metazoa</taxon>
        <taxon>Ecdysozoa</taxon>
        <taxon>Nematoda</taxon>
        <taxon>Chromadorea</taxon>
        <taxon>Rhabditida</taxon>
        <taxon>Tylenchina</taxon>
        <taxon>Tylenchomorpha</taxon>
        <taxon>Tylenchoidea</taxon>
        <taxon>Heteroderidae</taxon>
        <taxon>Heteroderinae</taxon>
        <taxon>Globodera</taxon>
    </lineage>
</organism>
<evidence type="ECO:0000313" key="2">
    <source>
        <dbReference type="Proteomes" id="UP000887572"/>
    </source>
</evidence>
<evidence type="ECO:0000256" key="1">
    <source>
        <dbReference type="SAM" id="MobiDB-lite"/>
    </source>
</evidence>
<feature type="compositionally biased region" description="Low complexity" evidence="1">
    <location>
        <begin position="12"/>
        <end position="23"/>
    </location>
</feature>
<reference evidence="3" key="1">
    <citation type="submission" date="2022-11" db="UniProtKB">
        <authorList>
            <consortium name="WormBaseParasite"/>
        </authorList>
    </citation>
    <scope>IDENTIFICATION</scope>
</reference>
<feature type="region of interest" description="Disordered" evidence="1">
    <location>
        <begin position="1"/>
        <end position="76"/>
    </location>
</feature>
<protein>
    <submittedName>
        <fullName evidence="3">Uncharacterized protein</fullName>
    </submittedName>
</protein>
<dbReference type="WBParaSite" id="Gr19_v10_g2428.t1">
    <property type="protein sequence ID" value="Gr19_v10_g2428.t1"/>
    <property type="gene ID" value="Gr19_v10_g2428"/>
</dbReference>